<evidence type="ECO:0000313" key="10">
    <source>
        <dbReference type="EMBL" id="GAA4262204.1"/>
    </source>
</evidence>
<dbReference type="PANTHER" id="PTHR43289">
    <property type="entry name" value="MITOGEN-ACTIVATED PROTEIN KINASE KINASE KINASE 20-RELATED"/>
    <property type="match status" value="1"/>
</dbReference>
<dbReference type="Pfam" id="PF00069">
    <property type="entry name" value="Pkinase"/>
    <property type="match status" value="1"/>
</dbReference>
<evidence type="ECO:0000256" key="6">
    <source>
        <dbReference type="ARBA" id="ARBA00022840"/>
    </source>
</evidence>
<dbReference type="EC" id="2.7.11.1" evidence="1"/>
<dbReference type="InterPro" id="IPR008271">
    <property type="entry name" value="Ser/Thr_kinase_AS"/>
</dbReference>
<evidence type="ECO:0000256" key="7">
    <source>
        <dbReference type="SAM" id="MobiDB-lite"/>
    </source>
</evidence>
<keyword evidence="11" id="KW-1185">Reference proteome</keyword>
<feature type="transmembrane region" description="Helical" evidence="8">
    <location>
        <begin position="470"/>
        <end position="490"/>
    </location>
</feature>
<dbReference type="RefSeq" id="WP_345139601.1">
    <property type="nucleotide sequence ID" value="NZ_BAABAT010000050.1"/>
</dbReference>
<accession>A0ABP8DRA4</accession>
<organism evidence="10 11">
    <name type="scientific">Dactylosporangium darangshiense</name>
    <dbReference type="NCBI Taxonomy" id="579108"/>
    <lineage>
        <taxon>Bacteria</taxon>
        <taxon>Bacillati</taxon>
        <taxon>Actinomycetota</taxon>
        <taxon>Actinomycetes</taxon>
        <taxon>Micromonosporales</taxon>
        <taxon>Micromonosporaceae</taxon>
        <taxon>Dactylosporangium</taxon>
    </lineage>
</organism>
<keyword evidence="8" id="KW-0472">Membrane</keyword>
<evidence type="ECO:0000256" key="1">
    <source>
        <dbReference type="ARBA" id="ARBA00012513"/>
    </source>
</evidence>
<dbReference type="PROSITE" id="PS00108">
    <property type="entry name" value="PROTEIN_KINASE_ST"/>
    <property type="match status" value="1"/>
</dbReference>
<feature type="transmembrane region" description="Helical" evidence="8">
    <location>
        <begin position="538"/>
        <end position="555"/>
    </location>
</feature>
<dbReference type="EMBL" id="BAABAT010000050">
    <property type="protein sequence ID" value="GAA4262204.1"/>
    <property type="molecule type" value="Genomic_DNA"/>
</dbReference>
<feature type="domain" description="Protein kinase" evidence="9">
    <location>
        <begin position="24"/>
        <end position="309"/>
    </location>
</feature>
<dbReference type="PROSITE" id="PS50011">
    <property type="entry name" value="PROTEIN_KINASE_DOM"/>
    <property type="match status" value="1"/>
</dbReference>
<feature type="compositionally biased region" description="Pro residues" evidence="7">
    <location>
        <begin position="384"/>
        <end position="398"/>
    </location>
</feature>
<evidence type="ECO:0000256" key="3">
    <source>
        <dbReference type="ARBA" id="ARBA00022679"/>
    </source>
</evidence>
<evidence type="ECO:0000256" key="4">
    <source>
        <dbReference type="ARBA" id="ARBA00022741"/>
    </source>
</evidence>
<name>A0ABP8DRA4_9ACTN</name>
<dbReference type="Gene3D" id="1.10.510.10">
    <property type="entry name" value="Transferase(Phosphotransferase) domain 1"/>
    <property type="match status" value="1"/>
</dbReference>
<evidence type="ECO:0000313" key="11">
    <source>
        <dbReference type="Proteomes" id="UP001500620"/>
    </source>
</evidence>
<reference evidence="11" key="1">
    <citation type="journal article" date="2019" name="Int. J. Syst. Evol. Microbiol.">
        <title>The Global Catalogue of Microorganisms (GCM) 10K type strain sequencing project: providing services to taxonomists for standard genome sequencing and annotation.</title>
        <authorList>
            <consortium name="The Broad Institute Genomics Platform"/>
            <consortium name="The Broad Institute Genome Sequencing Center for Infectious Disease"/>
            <person name="Wu L."/>
            <person name="Ma J."/>
        </authorList>
    </citation>
    <scope>NUCLEOTIDE SEQUENCE [LARGE SCALE GENOMIC DNA]</scope>
    <source>
        <strain evidence="11">JCM 17441</strain>
    </source>
</reference>
<protein>
    <recommendedName>
        <fullName evidence="1">non-specific serine/threonine protein kinase</fullName>
        <ecNumber evidence="1">2.7.11.1</ecNumber>
    </recommendedName>
</protein>
<keyword evidence="6" id="KW-0067">ATP-binding</keyword>
<evidence type="ECO:0000256" key="2">
    <source>
        <dbReference type="ARBA" id="ARBA00022527"/>
    </source>
</evidence>
<dbReference type="SMART" id="SM00220">
    <property type="entry name" value="S_TKc"/>
    <property type="match status" value="1"/>
</dbReference>
<gene>
    <name evidence="10" type="ORF">GCM10022255_098030</name>
</gene>
<proteinExistence type="predicted"/>
<sequence length="573" mass="61829">MTQGALLDLVCGPASPLPETFQRYRLVAHLGSGGQADVYRAVRICGGVTSAPMTVKVFRVDPQRPIADELRSWDKGDAALMDLNNRGVPGICRRADGFYGPPPHRPGERPAPGDAVPYQVYDYLHGVNLREYVVQRSAAAPGARRLNAVSALKTLAVVLQNLHEPQESGATPVLHMDVKPSNLMVLATGEVRLIDFTGARYFREEEITQIAYTPESGGPEAFGGVKYVGPAYDVHGFGAVAYFMVTGAYPRVDGRSDQHGPPDASPPPWNVLRRHPLLERVPALRDHLHAPLADRPADRPLTRELPAWLAGLAELVRRAGLPDVGCNWQEGEATESGRAVGRARPSISGTETDAYQRIERLERELVALRSAASPVNSATAFHQPVPPSRPVSAPPVSGPPVSGQPVSGMPVSPGGVAVNAEGVPQMRGVAKVIPRAAPDPTGMMPAEPEEDYRHHYVPARGERARQLKIGWRYTGVGAMIAFICWALWALDSEGSLTGPFIAFLVVLAVAVGVFALARLLGRLIIEQRLGRPRRTANGAHAITGLFLTVAGIAYLREVGLVVSFTHWVKDLIW</sequence>
<keyword evidence="2" id="KW-0723">Serine/threonine-protein kinase</keyword>
<dbReference type="InterPro" id="IPR011009">
    <property type="entry name" value="Kinase-like_dom_sf"/>
</dbReference>
<keyword evidence="8" id="KW-1133">Transmembrane helix</keyword>
<feature type="region of interest" description="Disordered" evidence="7">
    <location>
        <begin position="375"/>
        <end position="407"/>
    </location>
</feature>
<comment type="caution">
    <text evidence="10">The sequence shown here is derived from an EMBL/GenBank/DDBJ whole genome shotgun (WGS) entry which is preliminary data.</text>
</comment>
<feature type="transmembrane region" description="Helical" evidence="8">
    <location>
        <begin position="496"/>
        <end position="517"/>
    </location>
</feature>
<keyword evidence="8" id="KW-0812">Transmembrane</keyword>
<evidence type="ECO:0000259" key="9">
    <source>
        <dbReference type="PROSITE" id="PS50011"/>
    </source>
</evidence>
<dbReference type="SUPFAM" id="SSF56112">
    <property type="entry name" value="Protein kinase-like (PK-like)"/>
    <property type="match status" value="1"/>
</dbReference>
<dbReference type="InterPro" id="IPR000719">
    <property type="entry name" value="Prot_kinase_dom"/>
</dbReference>
<keyword evidence="3" id="KW-0808">Transferase</keyword>
<evidence type="ECO:0000256" key="8">
    <source>
        <dbReference type="SAM" id="Phobius"/>
    </source>
</evidence>
<dbReference type="Proteomes" id="UP001500620">
    <property type="component" value="Unassembled WGS sequence"/>
</dbReference>
<keyword evidence="4" id="KW-0547">Nucleotide-binding</keyword>
<evidence type="ECO:0000256" key="5">
    <source>
        <dbReference type="ARBA" id="ARBA00022777"/>
    </source>
</evidence>
<dbReference type="PANTHER" id="PTHR43289:SF6">
    <property type="entry name" value="SERINE_THREONINE-PROTEIN KINASE NEKL-3"/>
    <property type="match status" value="1"/>
</dbReference>
<keyword evidence="5" id="KW-0418">Kinase</keyword>